<dbReference type="InterPro" id="IPR008952">
    <property type="entry name" value="Tetraspanin_EC2_sf"/>
</dbReference>
<dbReference type="Gene3D" id="1.10.1450.10">
    <property type="entry name" value="Tetraspanin"/>
    <property type="match status" value="1"/>
</dbReference>
<dbReference type="PIRSF" id="PIRSF002419">
    <property type="entry name" value="Tetraspanin"/>
    <property type="match status" value="1"/>
</dbReference>
<keyword evidence="3 6" id="KW-0812">Transmembrane</keyword>
<protein>
    <recommendedName>
        <fullName evidence="6">Tetraspanin</fullName>
    </recommendedName>
</protein>
<dbReference type="InterPro" id="IPR000301">
    <property type="entry name" value="Tetraspanin_animals"/>
</dbReference>
<reference evidence="7 8" key="1">
    <citation type="journal article" date="2018" name="Nat. Ecol. Evol.">
        <title>Genomic signatures of mitonuclear coevolution across populations of Tigriopus californicus.</title>
        <authorList>
            <person name="Barreto F.S."/>
            <person name="Watson E.T."/>
            <person name="Lima T.G."/>
            <person name="Willett C.S."/>
            <person name="Edmands S."/>
            <person name="Li W."/>
            <person name="Burton R.S."/>
        </authorList>
    </citation>
    <scope>NUCLEOTIDE SEQUENCE [LARGE SCALE GENOMIC DNA]</scope>
    <source>
        <strain evidence="7 8">San Diego</strain>
    </source>
</reference>
<dbReference type="Proteomes" id="UP000318571">
    <property type="component" value="Chromosome 3"/>
</dbReference>
<proteinExistence type="inferred from homology"/>
<feature type="transmembrane region" description="Helical" evidence="6">
    <location>
        <begin position="12"/>
        <end position="37"/>
    </location>
</feature>
<evidence type="ECO:0000256" key="6">
    <source>
        <dbReference type="RuleBase" id="RU361218"/>
    </source>
</evidence>
<dbReference type="AlphaFoldDB" id="A0A553P5T6"/>
<feature type="transmembrane region" description="Helical" evidence="6">
    <location>
        <begin position="86"/>
        <end position="109"/>
    </location>
</feature>
<dbReference type="OrthoDB" id="10016273at2759"/>
<evidence type="ECO:0000256" key="1">
    <source>
        <dbReference type="ARBA" id="ARBA00004141"/>
    </source>
</evidence>
<comment type="subcellular location">
    <subcellularLocation>
        <location evidence="1 6">Membrane</location>
        <topology evidence="1 6">Multi-pass membrane protein</topology>
    </subcellularLocation>
</comment>
<evidence type="ECO:0000313" key="7">
    <source>
        <dbReference type="EMBL" id="TRY73046.1"/>
    </source>
</evidence>
<comment type="similarity">
    <text evidence="2 6">Belongs to the tetraspanin (TM4SF) family.</text>
</comment>
<name>A0A553P5T6_TIGCA</name>
<dbReference type="GO" id="GO:0005886">
    <property type="term" value="C:plasma membrane"/>
    <property type="evidence" value="ECO:0007669"/>
    <property type="project" value="TreeGrafter"/>
</dbReference>
<accession>A0A553P5T6</accession>
<gene>
    <name evidence="7" type="ORF">TCAL_03336</name>
</gene>
<dbReference type="PRINTS" id="PR00259">
    <property type="entry name" value="TMFOUR"/>
</dbReference>
<evidence type="ECO:0000256" key="4">
    <source>
        <dbReference type="ARBA" id="ARBA00022989"/>
    </source>
</evidence>
<feature type="transmembrane region" description="Helical" evidence="6">
    <location>
        <begin position="241"/>
        <end position="269"/>
    </location>
</feature>
<dbReference type="PANTHER" id="PTHR19282">
    <property type="entry name" value="TETRASPANIN"/>
    <property type="match status" value="1"/>
</dbReference>
<dbReference type="SUPFAM" id="SSF48652">
    <property type="entry name" value="Tetraspanin"/>
    <property type="match status" value="1"/>
</dbReference>
<dbReference type="OMA" id="PSCCESK"/>
<dbReference type="EMBL" id="VCGU01000007">
    <property type="protein sequence ID" value="TRY73046.1"/>
    <property type="molecule type" value="Genomic_DNA"/>
</dbReference>
<comment type="caution">
    <text evidence="7">The sequence shown here is derived from an EMBL/GenBank/DDBJ whole genome shotgun (WGS) entry which is preliminary data.</text>
</comment>
<evidence type="ECO:0000256" key="2">
    <source>
        <dbReference type="ARBA" id="ARBA00006840"/>
    </source>
</evidence>
<organism evidence="7 8">
    <name type="scientific">Tigriopus californicus</name>
    <name type="common">Marine copepod</name>
    <dbReference type="NCBI Taxonomy" id="6832"/>
    <lineage>
        <taxon>Eukaryota</taxon>
        <taxon>Metazoa</taxon>
        <taxon>Ecdysozoa</taxon>
        <taxon>Arthropoda</taxon>
        <taxon>Crustacea</taxon>
        <taxon>Multicrustacea</taxon>
        <taxon>Hexanauplia</taxon>
        <taxon>Copepoda</taxon>
        <taxon>Harpacticoida</taxon>
        <taxon>Harpacticidae</taxon>
        <taxon>Tigriopus</taxon>
    </lineage>
</organism>
<evidence type="ECO:0000313" key="8">
    <source>
        <dbReference type="Proteomes" id="UP000318571"/>
    </source>
</evidence>
<keyword evidence="5 6" id="KW-0472">Membrane</keyword>
<dbReference type="PANTHER" id="PTHR19282:SF551">
    <property type="entry name" value="RE08073P-RELATED"/>
    <property type="match status" value="1"/>
</dbReference>
<dbReference type="STRING" id="6832.A0A553P5T6"/>
<dbReference type="InterPro" id="IPR018499">
    <property type="entry name" value="Tetraspanin/Peripherin"/>
</dbReference>
<keyword evidence="8" id="KW-1185">Reference proteome</keyword>
<keyword evidence="4 6" id="KW-1133">Transmembrane helix</keyword>
<evidence type="ECO:0000256" key="5">
    <source>
        <dbReference type="ARBA" id="ARBA00023136"/>
    </source>
</evidence>
<evidence type="ECO:0000256" key="3">
    <source>
        <dbReference type="ARBA" id="ARBA00022692"/>
    </source>
</evidence>
<dbReference type="Pfam" id="PF00335">
    <property type="entry name" value="Tetraspanin"/>
    <property type="match status" value="1"/>
</dbReference>
<sequence length="277" mass="30748">MSLRGCFGCLKFLVFVVNFLFWLFGLGVMAVSLWLLFDQQLYLQSIGAHQTDYYIGTYIILGIGGIMTLVGFLGCCGAWKESTWMLGTFFILLIFIFIGEIAVGALIYLQEAPYKDVISRSVEATVKRKYHSNSTATTQTFDLIQEGLRCCGHNEPLDWARSVYNGHSQDQLREIGIPHNSKTPTNNGITIFNIPESCCKLPSTADCFAAVTKVEPGRIPSDKIYTKGCSEALIDFVDLHFIYLIAVGGGVVVLQLIGMVFSLCLCCALRRIEDFKA</sequence>
<feature type="transmembrane region" description="Helical" evidence="6">
    <location>
        <begin position="57"/>
        <end position="79"/>
    </location>
</feature>